<dbReference type="PANTHER" id="PTHR46332:SF5">
    <property type="entry name" value="ASPARTATE BETA-HYDROXYLASE DOMAIN CONTAINING 2"/>
    <property type="match status" value="1"/>
</dbReference>
<dbReference type="InterPro" id="IPR027443">
    <property type="entry name" value="IPNS-like_sf"/>
</dbReference>
<feature type="domain" description="Aspartyl/asparaginy/proline hydroxylase" evidence="5">
    <location>
        <begin position="181"/>
        <end position="337"/>
    </location>
</feature>
<dbReference type="Gene3D" id="2.60.120.330">
    <property type="entry name" value="B-lactam Antibiotic, Isopenicillin N Synthase, Chain"/>
    <property type="match status" value="1"/>
</dbReference>
<dbReference type="Pfam" id="PF05118">
    <property type="entry name" value="Asp_Arg_Hydrox"/>
    <property type="match status" value="1"/>
</dbReference>
<feature type="region of interest" description="Disordered" evidence="4">
    <location>
        <begin position="109"/>
        <end position="153"/>
    </location>
</feature>
<dbReference type="AlphaFoldDB" id="A0A9W7FW47"/>
<evidence type="ECO:0000256" key="4">
    <source>
        <dbReference type="SAM" id="MobiDB-lite"/>
    </source>
</evidence>
<evidence type="ECO:0000256" key="2">
    <source>
        <dbReference type="ARBA" id="ARBA00022964"/>
    </source>
</evidence>
<dbReference type="PANTHER" id="PTHR46332">
    <property type="entry name" value="ASPARTATE BETA-HYDROXYLASE DOMAIN-CONTAINING PROTEIN 2"/>
    <property type="match status" value="1"/>
</dbReference>
<comment type="similarity">
    <text evidence="1">Belongs to the aspartyl/asparaginyl beta-hydroxylase family.</text>
</comment>
<dbReference type="SUPFAM" id="SSF51197">
    <property type="entry name" value="Clavaminate synthase-like"/>
    <property type="match status" value="1"/>
</dbReference>
<evidence type="ECO:0000313" key="7">
    <source>
        <dbReference type="Proteomes" id="UP001165065"/>
    </source>
</evidence>
<dbReference type="EMBL" id="BRYA01000520">
    <property type="protein sequence ID" value="GMI20745.1"/>
    <property type="molecule type" value="Genomic_DNA"/>
</dbReference>
<protein>
    <recommendedName>
        <fullName evidence="5">Aspartyl/asparaginy/proline hydroxylase domain-containing protein</fullName>
    </recommendedName>
</protein>
<name>A0A9W7FW47_9STRA</name>
<gene>
    <name evidence="6" type="ORF">TrCOL_g9739</name>
</gene>
<accession>A0A9W7FW47</accession>
<evidence type="ECO:0000256" key="1">
    <source>
        <dbReference type="ARBA" id="ARBA00007730"/>
    </source>
</evidence>
<dbReference type="GO" id="GO:0051213">
    <property type="term" value="F:dioxygenase activity"/>
    <property type="evidence" value="ECO:0007669"/>
    <property type="project" value="UniProtKB-KW"/>
</dbReference>
<dbReference type="GO" id="GO:0016020">
    <property type="term" value="C:membrane"/>
    <property type="evidence" value="ECO:0007669"/>
    <property type="project" value="TreeGrafter"/>
</dbReference>
<dbReference type="InterPro" id="IPR007803">
    <property type="entry name" value="Asp/Arg/Pro-Hydrxlase"/>
</dbReference>
<feature type="compositionally biased region" description="Pro residues" evidence="4">
    <location>
        <begin position="109"/>
        <end position="123"/>
    </location>
</feature>
<dbReference type="OrthoDB" id="438431at2759"/>
<evidence type="ECO:0000313" key="6">
    <source>
        <dbReference type="EMBL" id="GMI20745.1"/>
    </source>
</evidence>
<dbReference type="InterPro" id="IPR051821">
    <property type="entry name" value="Asp/Asn_beta-hydroxylase"/>
</dbReference>
<dbReference type="Proteomes" id="UP001165065">
    <property type="component" value="Unassembled WGS sequence"/>
</dbReference>
<organism evidence="6 7">
    <name type="scientific">Triparma columacea</name>
    <dbReference type="NCBI Taxonomy" id="722753"/>
    <lineage>
        <taxon>Eukaryota</taxon>
        <taxon>Sar</taxon>
        <taxon>Stramenopiles</taxon>
        <taxon>Ochrophyta</taxon>
        <taxon>Bolidophyceae</taxon>
        <taxon>Parmales</taxon>
        <taxon>Triparmaceae</taxon>
        <taxon>Triparma</taxon>
    </lineage>
</organism>
<evidence type="ECO:0000259" key="5">
    <source>
        <dbReference type="Pfam" id="PF05118"/>
    </source>
</evidence>
<keyword evidence="7" id="KW-1185">Reference proteome</keyword>
<proteinExistence type="inferred from homology"/>
<comment type="caution">
    <text evidence="6">The sequence shown here is derived from an EMBL/GenBank/DDBJ whole genome shotgun (WGS) entry which is preliminary data.</text>
</comment>
<evidence type="ECO:0000256" key="3">
    <source>
        <dbReference type="ARBA" id="ARBA00023002"/>
    </source>
</evidence>
<keyword evidence="3" id="KW-0560">Oxidoreductase</keyword>
<sequence length="364" mass="39568">MTPSCLNRIFNVGRVARVLLVFTTRSNGLTLQHGYHPTFKRRSYCCSGNQVGWAGEVLGRVVGCLGGEDWGAACVQSTMLNWGDKSGIAGGLFVGVGVGDGPGTGVARVPPPPPVPQQIPPMRSPREQGGKSPKRRATMETTADFERSASPTSNIKALSLESAPKAHADLGPLGELTSDINFDVILRELKHCAKGRWHPWPEGNLQSGQEGAWTVWPICHTLPVLTGETTWLEQALNHCTGTVRLLRKLGAKTALFSRLAPGESLTPHRGWADLSNHVLRCHLLLTPISSDSTVTCGGEVRSHEYKKILVFDDSKVHHASNKGDVDRFVLIFDIPRPPESDGIGKGEAKEGYTEEVRDFVSRFK</sequence>
<reference evidence="7" key="1">
    <citation type="journal article" date="2023" name="Commun. Biol.">
        <title>Genome analysis of Parmales, the sister group of diatoms, reveals the evolutionary specialization of diatoms from phago-mixotrophs to photoautotrophs.</title>
        <authorList>
            <person name="Ban H."/>
            <person name="Sato S."/>
            <person name="Yoshikawa S."/>
            <person name="Yamada K."/>
            <person name="Nakamura Y."/>
            <person name="Ichinomiya M."/>
            <person name="Sato N."/>
            <person name="Blanc-Mathieu R."/>
            <person name="Endo H."/>
            <person name="Kuwata A."/>
            <person name="Ogata H."/>
        </authorList>
    </citation>
    <scope>NUCLEOTIDE SEQUENCE [LARGE SCALE GENOMIC DNA]</scope>
</reference>
<keyword evidence="2" id="KW-0223">Dioxygenase</keyword>